<comment type="caution">
    <text evidence="2">The sequence shown here is derived from an EMBL/GenBank/DDBJ whole genome shotgun (WGS) entry which is preliminary data.</text>
</comment>
<feature type="chain" id="PRO_5044777839" description="Gland protein" evidence="1">
    <location>
        <begin position="29"/>
        <end position="141"/>
    </location>
</feature>
<accession>A0ABD2LKU3</accession>
<reference evidence="2 3" key="1">
    <citation type="submission" date="2024-10" db="EMBL/GenBank/DDBJ databases">
        <authorList>
            <person name="Kim D."/>
        </authorList>
    </citation>
    <scope>NUCLEOTIDE SEQUENCE [LARGE SCALE GENOMIC DNA]</scope>
    <source>
        <strain evidence="2">BH-2024</strain>
    </source>
</reference>
<evidence type="ECO:0000256" key="1">
    <source>
        <dbReference type="SAM" id="SignalP"/>
    </source>
</evidence>
<evidence type="ECO:0000313" key="2">
    <source>
        <dbReference type="EMBL" id="KAL3115784.1"/>
    </source>
</evidence>
<dbReference type="EMBL" id="JBICBT010000363">
    <property type="protein sequence ID" value="KAL3115784.1"/>
    <property type="molecule type" value="Genomic_DNA"/>
</dbReference>
<keyword evidence="3" id="KW-1185">Reference proteome</keyword>
<evidence type="ECO:0000313" key="3">
    <source>
        <dbReference type="Proteomes" id="UP001620626"/>
    </source>
</evidence>
<organism evidence="2 3">
    <name type="scientific">Heterodera trifolii</name>
    <dbReference type="NCBI Taxonomy" id="157864"/>
    <lineage>
        <taxon>Eukaryota</taxon>
        <taxon>Metazoa</taxon>
        <taxon>Ecdysozoa</taxon>
        <taxon>Nematoda</taxon>
        <taxon>Chromadorea</taxon>
        <taxon>Rhabditida</taxon>
        <taxon>Tylenchina</taxon>
        <taxon>Tylenchomorpha</taxon>
        <taxon>Tylenchoidea</taxon>
        <taxon>Heteroderidae</taxon>
        <taxon>Heteroderinae</taxon>
        <taxon>Heterodera</taxon>
    </lineage>
</organism>
<evidence type="ECO:0008006" key="4">
    <source>
        <dbReference type="Google" id="ProtNLM"/>
    </source>
</evidence>
<name>A0ABD2LKU3_9BILA</name>
<feature type="signal peptide" evidence="1">
    <location>
        <begin position="1"/>
        <end position="28"/>
    </location>
</feature>
<sequence length="141" mass="15140">MLSFACSVPLFPLFLFTFLAFLSPFVGTQNSAASAVSCAPSGIWGDWAIWSSCDPNLNIQRRIRPCNAQPTGCTPSKPYNCAGSYAEVKQCGDNGWNAQMLQSVSINRQYPAGALPPGSSFSAGMVQAMNINDTYGTKQKQ</sequence>
<keyword evidence="1" id="KW-0732">Signal</keyword>
<proteinExistence type="predicted"/>
<dbReference type="Proteomes" id="UP001620626">
    <property type="component" value="Unassembled WGS sequence"/>
</dbReference>
<gene>
    <name evidence="2" type="ORF">niasHT_007789</name>
</gene>
<protein>
    <recommendedName>
        <fullName evidence="4">Gland protein</fullName>
    </recommendedName>
</protein>
<dbReference type="AlphaFoldDB" id="A0ABD2LKU3"/>